<proteinExistence type="predicted"/>
<reference evidence="1" key="2">
    <citation type="submission" date="2020-11" db="EMBL/GenBank/DDBJ databases">
        <authorList>
            <person name="McCartney M.A."/>
            <person name="Auch B."/>
            <person name="Kono T."/>
            <person name="Mallez S."/>
            <person name="Becker A."/>
            <person name="Gohl D.M."/>
            <person name="Silverstein K.A.T."/>
            <person name="Koren S."/>
            <person name="Bechman K.B."/>
            <person name="Herman A."/>
            <person name="Abrahante J.E."/>
            <person name="Garbe J."/>
        </authorList>
    </citation>
    <scope>NUCLEOTIDE SEQUENCE</scope>
    <source>
        <strain evidence="1">Duluth1</strain>
        <tissue evidence="1">Whole animal</tissue>
    </source>
</reference>
<organism evidence="1 2">
    <name type="scientific">Dreissena polymorpha</name>
    <name type="common">Zebra mussel</name>
    <name type="synonym">Mytilus polymorpha</name>
    <dbReference type="NCBI Taxonomy" id="45954"/>
    <lineage>
        <taxon>Eukaryota</taxon>
        <taxon>Metazoa</taxon>
        <taxon>Spiralia</taxon>
        <taxon>Lophotrochozoa</taxon>
        <taxon>Mollusca</taxon>
        <taxon>Bivalvia</taxon>
        <taxon>Autobranchia</taxon>
        <taxon>Heteroconchia</taxon>
        <taxon>Euheterodonta</taxon>
        <taxon>Imparidentia</taxon>
        <taxon>Neoheterodontei</taxon>
        <taxon>Myida</taxon>
        <taxon>Dreissenoidea</taxon>
        <taxon>Dreissenidae</taxon>
        <taxon>Dreissena</taxon>
    </lineage>
</organism>
<evidence type="ECO:0000313" key="2">
    <source>
        <dbReference type="Proteomes" id="UP000828390"/>
    </source>
</evidence>
<sequence>MGAWGIYDIECQKVPMINGEERVQTSQFEYMQRKVTKRFSQRTWSDKVSKILQLEPL</sequence>
<gene>
    <name evidence="1" type="ORF">DPMN_075762</name>
</gene>
<protein>
    <submittedName>
        <fullName evidence="1">Uncharacterized protein</fullName>
    </submittedName>
</protein>
<name>A0A9D3YMC3_DREPO</name>
<evidence type="ECO:0000313" key="1">
    <source>
        <dbReference type="EMBL" id="KAH3700783.1"/>
    </source>
</evidence>
<comment type="caution">
    <text evidence="1">The sequence shown here is derived from an EMBL/GenBank/DDBJ whole genome shotgun (WGS) entry which is preliminary data.</text>
</comment>
<dbReference type="Proteomes" id="UP000828390">
    <property type="component" value="Unassembled WGS sequence"/>
</dbReference>
<dbReference type="EMBL" id="JAIWYP010000015">
    <property type="protein sequence ID" value="KAH3700783.1"/>
    <property type="molecule type" value="Genomic_DNA"/>
</dbReference>
<dbReference type="AlphaFoldDB" id="A0A9D3YMC3"/>
<keyword evidence="2" id="KW-1185">Reference proteome</keyword>
<accession>A0A9D3YMC3</accession>
<reference evidence="1" key="1">
    <citation type="journal article" date="2019" name="bioRxiv">
        <title>The Genome of the Zebra Mussel, Dreissena polymorpha: A Resource for Invasive Species Research.</title>
        <authorList>
            <person name="McCartney M.A."/>
            <person name="Auch B."/>
            <person name="Kono T."/>
            <person name="Mallez S."/>
            <person name="Zhang Y."/>
            <person name="Obille A."/>
            <person name="Becker A."/>
            <person name="Abrahante J.E."/>
            <person name="Garbe J."/>
            <person name="Badalamenti J.P."/>
            <person name="Herman A."/>
            <person name="Mangelson H."/>
            <person name="Liachko I."/>
            <person name="Sullivan S."/>
            <person name="Sone E.D."/>
            <person name="Koren S."/>
            <person name="Silverstein K.A.T."/>
            <person name="Beckman K.B."/>
            <person name="Gohl D.M."/>
        </authorList>
    </citation>
    <scope>NUCLEOTIDE SEQUENCE</scope>
    <source>
        <strain evidence="1">Duluth1</strain>
        <tissue evidence="1">Whole animal</tissue>
    </source>
</reference>